<dbReference type="PANTHER" id="PTHR46474:SF1">
    <property type="entry name" value="TWO PORE CHANNEL PROTEIN 1"/>
    <property type="match status" value="1"/>
</dbReference>
<evidence type="ECO:0000256" key="1">
    <source>
        <dbReference type="ARBA" id="ARBA00004141"/>
    </source>
</evidence>
<feature type="domain" description="Ion transport" evidence="6">
    <location>
        <begin position="172"/>
        <end position="291"/>
    </location>
</feature>
<dbReference type="Gene3D" id="1.10.287.70">
    <property type="match status" value="1"/>
</dbReference>
<dbReference type="Proteomes" id="UP000694941">
    <property type="component" value="Unplaced"/>
</dbReference>
<dbReference type="GeneID" id="106469225"/>
<dbReference type="InterPro" id="IPR005821">
    <property type="entry name" value="Ion_trans_dom"/>
</dbReference>
<dbReference type="Pfam" id="PF00520">
    <property type="entry name" value="Ion_trans"/>
    <property type="match status" value="1"/>
</dbReference>
<gene>
    <name evidence="8" type="primary">LOC106469225</name>
</gene>
<accession>A0ABM1TBX9</accession>
<keyword evidence="3 5" id="KW-1133">Transmembrane helix</keyword>
<evidence type="ECO:0000256" key="5">
    <source>
        <dbReference type="SAM" id="Phobius"/>
    </source>
</evidence>
<dbReference type="SUPFAM" id="SSF81324">
    <property type="entry name" value="Voltage-gated potassium channels"/>
    <property type="match status" value="1"/>
</dbReference>
<reference evidence="8" key="1">
    <citation type="submission" date="2025-08" db="UniProtKB">
        <authorList>
            <consortium name="RefSeq"/>
        </authorList>
    </citation>
    <scope>IDENTIFICATION</scope>
    <source>
        <tissue evidence="8">Muscle</tissue>
    </source>
</reference>
<dbReference type="RefSeq" id="XP_022253385.1">
    <property type="nucleotide sequence ID" value="XM_022397677.1"/>
</dbReference>
<evidence type="ECO:0000313" key="7">
    <source>
        <dbReference type="Proteomes" id="UP000694941"/>
    </source>
</evidence>
<name>A0ABM1TBX9_LIMPO</name>
<dbReference type="PANTHER" id="PTHR46474">
    <property type="entry name" value="TWO PORE CALCIUM CHANNEL PROTEIN 1"/>
    <property type="match status" value="1"/>
</dbReference>
<dbReference type="Gene3D" id="1.20.120.350">
    <property type="entry name" value="Voltage-gated potassium channels. Chain C"/>
    <property type="match status" value="1"/>
</dbReference>
<dbReference type="InterPro" id="IPR028801">
    <property type="entry name" value="TPC1_animal"/>
</dbReference>
<evidence type="ECO:0000259" key="6">
    <source>
        <dbReference type="Pfam" id="PF00520"/>
    </source>
</evidence>
<dbReference type="InterPro" id="IPR027359">
    <property type="entry name" value="Volt_channel_dom_sf"/>
</dbReference>
<feature type="non-terminal residue" evidence="8">
    <location>
        <position position="298"/>
    </location>
</feature>
<feature type="transmembrane region" description="Helical" evidence="5">
    <location>
        <begin position="140"/>
        <end position="158"/>
    </location>
</feature>
<proteinExistence type="predicted"/>
<feature type="transmembrane region" description="Helical" evidence="5">
    <location>
        <begin position="206"/>
        <end position="225"/>
    </location>
</feature>
<organism evidence="7 8">
    <name type="scientific">Limulus polyphemus</name>
    <name type="common">Atlantic horseshoe crab</name>
    <dbReference type="NCBI Taxonomy" id="6850"/>
    <lineage>
        <taxon>Eukaryota</taxon>
        <taxon>Metazoa</taxon>
        <taxon>Ecdysozoa</taxon>
        <taxon>Arthropoda</taxon>
        <taxon>Chelicerata</taxon>
        <taxon>Merostomata</taxon>
        <taxon>Xiphosura</taxon>
        <taxon>Limulidae</taxon>
        <taxon>Limulus</taxon>
    </lineage>
</organism>
<comment type="subcellular location">
    <subcellularLocation>
        <location evidence="1">Membrane</location>
        <topology evidence="1">Multi-pass membrane protein</topology>
    </subcellularLocation>
</comment>
<protein>
    <submittedName>
        <fullName evidence="8">Two pore calcium channel protein 1-like</fullName>
    </submittedName>
</protein>
<evidence type="ECO:0000256" key="2">
    <source>
        <dbReference type="ARBA" id="ARBA00022692"/>
    </source>
</evidence>
<keyword evidence="4 5" id="KW-0472">Membrane</keyword>
<feature type="transmembrane region" description="Helical" evidence="5">
    <location>
        <begin position="265"/>
        <end position="287"/>
    </location>
</feature>
<evidence type="ECO:0000313" key="8">
    <source>
        <dbReference type="RefSeq" id="XP_022253385.1"/>
    </source>
</evidence>
<evidence type="ECO:0000256" key="4">
    <source>
        <dbReference type="ARBA" id="ARBA00023136"/>
    </source>
</evidence>
<feature type="transmembrane region" description="Helical" evidence="5">
    <location>
        <begin position="170"/>
        <end position="194"/>
    </location>
</feature>
<keyword evidence="7" id="KW-1185">Reference proteome</keyword>
<keyword evidence="2 5" id="KW-0812">Transmembrane</keyword>
<evidence type="ECO:0000256" key="3">
    <source>
        <dbReference type="ARBA" id="ARBA00022989"/>
    </source>
</evidence>
<sequence length="298" mass="34589">MAECGNDDVCSERNFEHVSQSVGFEKELHEEQKEKLIRQGSELDIHQPPAQIFSDDSIVSVLDFPNRISTYFDDDDGSLKYRELQAPLEEHNHEDLVKTWEMNYNEASIYLEEGENNDKFDYHPQSNDSLPAYFLVHNPWFYRLDLLAAVMLLGLALVEEPAVPGFQIDLWIHASLELVSLFIIGIELVMKLYWMGVKPFFQHRRSIIKLAAILMMFIESMIVIIRQASHFRISRGFRPVYLIDNYYCGGIRRVTRQILQSLPPILEMLGLLLFFMLIFSVLGFYLFSSNPKNPISVT</sequence>